<dbReference type="Gene3D" id="2.10.50.10">
    <property type="entry name" value="Tumor Necrosis Factor Receptor, subunit A, domain 2"/>
    <property type="match status" value="1"/>
</dbReference>
<keyword evidence="2 11" id="KW-0812">Transmembrane</keyword>
<dbReference type="GO" id="GO:0038023">
    <property type="term" value="F:signaling receptor activity"/>
    <property type="evidence" value="ECO:0007669"/>
    <property type="project" value="InterPro"/>
</dbReference>
<evidence type="ECO:0000313" key="14">
    <source>
        <dbReference type="RefSeq" id="XP_019625184.1"/>
    </source>
</evidence>
<name>A0A6P4YTU9_BRABE</name>
<sequence length="426" mass="46590">MSSVSCPAFRHSLTTTANGRQRQSRIYLTGWKLEHLIFFTCLLVVAFMPATVKAANTCKEWEYLDGGRCKICPNRRCEAGQRLVRPCGSGQDMVCEDCSPLAEGYTCVNGVEQTCVLCDVQGKKTVRPCNRFSQTVCGGCLEGYFAVATTNNKVHCLHCDEDRANNSDCPVKVEVKKETPAPETAEEVSRKQTHHLDSTATYAMVAGSLAFGAVMLLLLVTVVLSARYGLGQKIKDKLKRRNNPQLSNSLDPETGSGTCISKNGAHEMTRETSGPSSGESRREDNVGYHQEYLVAQPASASVRATPDFPWPVPDSSNANQKLVDKSETPEEPQGTSSPFNVTEDEEGREGEVFVFPEITRTVSESSEGPPSSPVVVLAGQTAQVHKSTKKTRGSNQTANLYKTKLAKYLQRAHGTYTEFLILLTQC</sequence>
<evidence type="ECO:0000313" key="13">
    <source>
        <dbReference type="Proteomes" id="UP000515135"/>
    </source>
</evidence>
<dbReference type="CDD" id="cd00185">
    <property type="entry name" value="TNFRSF"/>
    <property type="match status" value="1"/>
</dbReference>
<gene>
    <name evidence="14" type="primary">LOC109470613</name>
</gene>
<evidence type="ECO:0000256" key="10">
    <source>
        <dbReference type="SAM" id="MobiDB-lite"/>
    </source>
</evidence>
<evidence type="ECO:0000256" key="7">
    <source>
        <dbReference type="ARBA" id="ARBA00023170"/>
    </source>
</evidence>
<dbReference type="GO" id="GO:0046330">
    <property type="term" value="P:positive regulation of JNK cascade"/>
    <property type="evidence" value="ECO:0007669"/>
    <property type="project" value="InterPro"/>
</dbReference>
<dbReference type="PANTHER" id="PTHR12120:SF10">
    <property type="entry name" value="TNFR-CYS DOMAIN-CONTAINING PROTEIN"/>
    <property type="match status" value="1"/>
</dbReference>
<dbReference type="RefSeq" id="XP_019625184.1">
    <property type="nucleotide sequence ID" value="XM_019769625.1"/>
</dbReference>
<dbReference type="GO" id="GO:0005886">
    <property type="term" value="C:plasma membrane"/>
    <property type="evidence" value="ECO:0007669"/>
    <property type="project" value="TreeGrafter"/>
</dbReference>
<proteinExistence type="predicted"/>
<feature type="repeat" description="TNFR-Cys" evidence="9">
    <location>
        <begin position="57"/>
        <end position="95"/>
    </location>
</feature>
<feature type="transmembrane region" description="Helical" evidence="11">
    <location>
        <begin position="202"/>
        <end position="230"/>
    </location>
</feature>
<feature type="domain" description="TNFR-Cys" evidence="12">
    <location>
        <begin position="57"/>
        <end position="95"/>
    </location>
</feature>
<dbReference type="GO" id="GO:0043123">
    <property type="term" value="P:positive regulation of canonical NF-kappaB signal transduction"/>
    <property type="evidence" value="ECO:0007669"/>
    <property type="project" value="InterPro"/>
</dbReference>
<keyword evidence="4 11" id="KW-1133">Transmembrane helix</keyword>
<feature type="disulfide bond" evidence="9">
    <location>
        <begin position="77"/>
        <end position="95"/>
    </location>
</feature>
<evidence type="ECO:0000256" key="9">
    <source>
        <dbReference type="PROSITE-ProRule" id="PRU00206"/>
    </source>
</evidence>
<evidence type="ECO:0000256" key="11">
    <source>
        <dbReference type="SAM" id="Phobius"/>
    </source>
</evidence>
<keyword evidence="8" id="KW-0325">Glycoprotein</keyword>
<evidence type="ECO:0000256" key="4">
    <source>
        <dbReference type="ARBA" id="ARBA00022989"/>
    </source>
</evidence>
<dbReference type="InterPro" id="IPR047526">
    <property type="entry name" value="TNR19/27/EDAR"/>
</dbReference>
<comment type="caution">
    <text evidence="9">Lacks conserved residue(s) required for the propagation of feature annotation.</text>
</comment>
<evidence type="ECO:0000259" key="12">
    <source>
        <dbReference type="PROSITE" id="PS50050"/>
    </source>
</evidence>
<dbReference type="GeneID" id="109470613"/>
<organism evidence="13 14">
    <name type="scientific">Branchiostoma belcheri</name>
    <name type="common">Amphioxus</name>
    <dbReference type="NCBI Taxonomy" id="7741"/>
    <lineage>
        <taxon>Eukaryota</taxon>
        <taxon>Metazoa</taxon>
        <taxon>Chordata</taxon>
        <taxon>Cephalochordata</taxon>
        <taxon>Leptocardii</taxon>
        <taxon>Amphioxiformes</taxon>
        <taxon>Branchiostomatidae</taxon>
        <taxon>Branchiostoma</taxon>
    </lineage>
</organism>
<keyword evidence="13" id="KW-1185">Reference proteome</keyword>
<reference evidence="14" key="1">
    <citation type="submission" date="2025-08" db="UniProtKB">
        <authorList>
            <consortium name="RefSeq"/>
        </authorList>
    </citation>
    <scope>IDENTIFICATION</scope>
    <source>
        <tissue evidence="14">Gonad</tissue>
    </source>
</reference>
<evidence type="ECO:0000256" key="2">
    <source>
        <dbReference type="ARBA" id="ARBA00022692"/>
    </source>
</evidence>
<evidence type="ECO:0000256" key="3">
    <source>
        <dbReference type="ARBA" id="ARBA00022737"/>
    </source>
</evidence>
<dbReference type="OrthoDB" id="10041531at2759"/>
<comment type="subcellular location">
    <subcellularLocation>
        <location evidence="1">Membrane</location>
        <topology evidence="1">Single-pass membrane protein</topology>
    </subcellularLocation>
</comment>
<evidence type="ECO:0000256" key="1">
    <source>
        <dbReference type="ARBA" id="ARBA00004167"/>
    </source>
</evidence>
<keyword evidence="6 9" id="KW-1015">Disulfide bond</keyword>
<evidence type="ECO:0000256" key="8">
    <source>
        <dbReference type="ARBA" id="ARBA00023180"/>
    </source>
</evidence>
<dbReference type="KEGG" id="bbel:109470613"/>
<keyword evidence="7" id="KW-0675">Receptor</keyword>
<dbReference type="Proteomes" id="UP000515135">
    <property type="component" value="Unplaced"/>
</dbReference>
<dbReference type="PANTHER" id="PTHR12120">
    <property type="entry name" value="TNFR-CYS DOMAIN-CONTAINING PROTEIN"/>
    <property type="match status" value="1"/>
</dbReference>
<evidence type="ECO:0000256" key="5">
    <source>
        <dbReference type="ARBA" id="ARBA00023136"/>
    </source>
</evidence>
<dbReference type="PROSITE" id="PS50050">
    <property type="entry name" value="TNFR_NGFR_2"/>
    <property type="match status" value="1"/>
</dbReference>
<keyword evidence="3" id="KW-0677">Repeat</keyword>
<feature type="region of interest" description="Disordered" evidence="10">
    <location>
        <begin position="241"/>
        <end position="284"/>
    </location>
</feature>
<evidence type="ECO:0000256" key="6">
    <source>
        <dbReference type="ARBA" id="ARBA00023157"/>
    </source>
</evidence>
<feature type="region of interest" description="Disordered" evidence="10">
    <location>
        <begin position="304"/>
        <end position="347"/>
    </location>
</feature>
<keyword evidence="5 11" id="KW-0472">Membrane</keyword>
<feature type="compositionally biased region" description="Polar residues" evidence="10">
    <location>
        <begin position="243"/>
        <end position="261"/>
    </location>
</feature>
<dbReference type="SMART" id="SM00208">
    <property type="entry name" value="TNFR"/>
    <property type="match status" value="2"/>
</dbReference>
<protein>
    <submittedName>
        <fullName evidence="14">Uncharacterized protein LOC109470613</fullName>
    </submittedName>
</protein>
<dbReference type="AlphaFoldDB" id="A0A6P4YTU9"/>
<accession>A0A6P4YTU9</accession>
<dbReference type="InterPro" id="IPR001368">
    <property type="entry name" value="TNFR/NGFR_Cys_rich_reg"/>
</dbReference>